<evidence type="ECO:0000313" key="1">
    <source>
        <dbReference type="EMBL" id="KAJ7561376.1"/>
    </source>
</evidence>
<proteinExistence type="predicted"/>
<comment type="caution">
    <text evidence="1">The sequence shown here is derived from an EMBL/GenBank/DDBJ whole genome shotgun (WGS) entry which is preliminary data.</text>
</comment>
<dbReference type="Proteomes" id="UP001162992">
    <property type="component" value="Chromosome 3"/>
</dbReference>
<dbReference type="EMBL" id="CM055094">
    <property type="protein sequence ID" value="KAJ7561376.1"/>
    <property type="molecule type" value="Genomic_DNA"/>
</dbReference>
<keyword evidence="2" id="KW-1185">Reference proteome</keyword>
<sequence>MQVETSTQFNLNLKERAVAAAGAAFISAVLVNPLDVAKVRLQAQAAGVSRGGDLTNKVSFDGKCPPVCPKGGGASVLLCPPDCFHYKGTWDVFHKIIRQEGLSRLWRGTNVALAIAVPTRKSLHLEPYAPLIAGTIARSLACIICGPLELVRTRMQLPVQSIRMLWSGVGAQLVRDVPFSAICWTTLEPIRRYLLEGISLKESAVGVFTTNFLAGMAAGSIAAAATCPLDVVKTRRQLQKDYVKVVNTSTSQILLDIWRVEGIRGLFMGFAPRVARGGPFVGIVVSFYEVLKYLLHQREAKLQEGSKHNDPH</sequence>
<protein>
    <submittedName>
        <fullName evidence="1">Uncharacterized protein</fullName>
    </submittedName>
</protein>
<evidence type="ECO:0000313" key="2">
    <source>
        <dbReference type="Proteomes" id="UP001162992"/>
    </source>
</evidence>
<name>A0ACC2E4C1_DIPCM</name>
<accession>A0ACC2E4C1</accession>
<organism evidence="1 2">
    <name type="scientific">Diphasiastrum complanatum</name>
    <name type="common">Issler's clubmoss</name>
    <name type="synonym">Lycopodium complanatum</name>
    <dbReference type="NCBI Taxonomy" id="34168"/>
    <lineage>
        <taxon>Eukaryota</taxon>
        <taxon>Viridiplantae</taxon>
        <taxon>Streptophyta</taxon>
        <taxon>Embryophyta</taxon>
        <taxon>Tracheophyta</taxon>
        <taxon>Lycopodiopsida</taxon>
        <taxon>Lycopodiales</taxon>
        <taxon>Lycopodiaceae</taxon>
        <taxon>Lycopodioideae</taxon>
        <taxon>Diphasiastrum</taxon>
    </lineage>
</organism>
<reference evidence="2" key="1">
    <citation type="journal article" date="2024" name="Proc. Natl. Acad. Sci. U.S.A.">
        <title>Extraordinary preservation of gene collinearity over three hundred million years revealed in homosporous lycophytes.</title>
        <authorList>
            <person name="Li C."/>
            <person name="Wickell D."/>
            <person name="Kuo L.Y."/>
            <person name="Chen X."/>
            <person name="Nie B."/>
            <person name="Liao X."/>
            <person name="Peng D."/>
            <person name="Ji J."/>
            <person name="Jenkins J."/>
            <person name="Williams M."/>
            <person name="Shu S."/>
            <person name="Plott C."/>
            <person name="Barry K."/>
            <person name="Rajasekar S."/>
            <person name="Grimwood J."/>
            <person name="Han X."/>
            <person name="Sun S."/>
            <person name="Hou Z."/>
            <person name="He W."/>
            <person name="Dai G."/>
            <person name="Sun C."/>
            <person name="Schmutz J."/>
            <person name="Leebens-Mack J.H."/>
            <person name="Li F.W."/>
            <person name="Wang L."/>
        </authorList>
    </citation>
    <scope>NUCLEOTIDE SEQUENCE [LARGE SCALE GENOMIC DNA]</scope>
    <source>
        <strain evidence="2">cv. PW_Plant_1</strain>
    </source>
</reference>
<gene>
    <name evidence="1" type="ORF">O6H91_03G026200</name>
</gene>